<evidence type="ECO:0000313" key="2">
    <source>
        <dbReference type="Proteomes" id="UP000887578"/>
    </source>
</evidence>
<protein>
    <submittedName>
        <fullName evidence="3">Uncharacterized protein</fullName>
    </submittedName>
</protein>
<dbReference type="Proteomes" id="UP000887578">
    <property type="component" value="Unplaced"/>
</dbReference>
<organism evidence="2 3">
    <name type="scientific">Panagrolaimus davidi</name>
    <dbReference type="NCBI Taxonomy" id="227884"/>
    <lineage>
        <taxon>Eukaryota</taxon>
        <taxon>Metazoa</taxon>
        <taxon>Ecdysozoa</taxon>
        <taxon>Nematoda</taxon>
        <taxon>Chromadorea</taxon>
        <taxon>Rhabditida</taxon>
        <taxon>Tylenchina</taxon>
        <taxon>Panagrolaimomorpha</taxon>
        <taxon>Panagrolaimoidea</taxon>
        <taxon>Panagrolaimidae</taxon>
        <taxon>Panagrolaimus</taxon>
    </lineage>
</organism>
<feature type="compositionally biased region" description="Acidic residues" evidence="1">
    <location>
        <begin position="16"/>
        <end position="26"/>
    </location>
</feature>
<evidence type="ECO:0000313" key="3">
    <source>
        <dbReference type="WBParaSite" id="PDA_v2.g31159.t1"/>
    </source>
</evidence>
<dbReference type="AlphaFoldDB" id="A0A914QHS4"/>
<accession>A0A914QHS4</accession>
<sequence length="276" mass="31092">MLGKIRPKRDVFDDLTFNDDSSDEEKEEKKPKQVLPPPSMFPLEPPKVEKNKTEGPTTEVIPPPSVIPLMPPPKKPEITDDRMKVVTFPTDEEGKTGNKYYIVYKKLSDAYYYSPELPQNFNNFYKTAFNSLKFTFDSTNNRYEVDFDSEYIRAIHLSSGFSRVLGFNEVILKGGIAPNPPAIEAFHSHILVCLKDIIYPISFGSFHAPLLGVIPVSAGPDPVSVIYGQPNYSTINLSSISEIEIELKDIHGKPIFGDNATGHLTLEFVKYSKTHY</sequence>
<reference evidence="3" key="1">
    <citation type="submission" date="2022-11" db="UniProtKB">
        <authorList>
            <consortium name="WormBaseParasite"/>
        </authorList>
    </citation>
    <scope>IDENTIFICATION</scope>
</reference>
<dbReference type="WBParaSite" id="PDA_v2.g31159.t1">
    <property type="protein sequence ID" value="PDA_v2.g31159.t1"/>
    <property type="gene ID" value="PDA_v2.g31159"/>
</dbReference>
<feature type="compositionally biased region" description="Pro residues" evidence="1">
    <location>
        <begin position="34"/>
        <end position="45"/>
    </location>
</feature>
<feature type="region of interest" description="Disordered" evidence="1">
    <location>
        <begin position="1"/>
        <end position="79"/>
    </location>
</feature>
<name>A0A914QHS4_9BILA</name>
<evidence type="ECO:0000256" key="1">
    <source>
        <dbReference type="SAM" id="MobiDB-lite"/>
    </source>
</evidence>
<feature type="compositionally biased region" description="Pro residues" evidence="1">
    <location>
        <begin position="61"/>
        <end position="73"/>
    </location>
</feature>
<proteinExistence type="predicted"/>
<keyword evidence="2" id="KW-1185">Reference proteome</keyword>